<evidence type="ECO:0000313" key="1">
    <source>
        <dbReference type="EMBL" id="KAJ2966226.1"/>
    </source>
</evidence>
<proteinExistence type="predicted"/>
<accession>A0ACC1MHX8</accession>
<evidence type="ECO:0000313" key="2">
    <source>
        <dbReference type="Proteomes" id="UP001144978"/>
    </source>
</evidence>
<reference evidence="1" key="1">
    <citation type="submission" date="2022-08" db="EMBL/GenBank/DDBJ databases">
        <title>Genome Sequence of Pycnoporus sanguineus.</title>
        <authorList>
            <person name="Buettner E."/>
        </authorList>
    </citation>
    <scope>NUCLEOTIDE SEQUENCE</scope>
    <source>
        <strain evidence="1">CG-C14</strain>
    </source>
</reference>
<gene>
    <name evidence="1" type="ORF">NUW54_g13870</name>
</gene>
<protein>
    <submittedName>
        <fullName evidence="1">Uncharacterized protein</fullName>
    </submittedName>
</protein>
<name>A0ACC1MHX8_9APHY</name>
<keyword evidence="2" id="KW-1185">Reference proteome</keyword>
<organism evidence="1 2">
    <name type="scientific">Trametes sanguinea</name>
    <dbReference type="NCBI Taxonomy" id="158606"/>
    <lineage>
        <taxon>Eukaryota</taxon>
        <taxon>Fungi</taxon>
        <taxon>Dikarya</taxon>
        <taxon>Basidiomycota</taxon>
        <taxon>Agaricomycotina</taxon>
        <taxon>Agaricomycetes</taxon>
        <taxon>Polyporales</taxon>
        <taxon>Polyporaceae</taxon>
        <taxon>Trametes</taxon>
    </lineage>
</organism>
<dbReference type="EMBL" id="JANSHE010006729">
    <property type="protein sequence ID" value="KAJ2966226.1"/>
    <property type="molecule type" value="Genomic_DNA"/>
</dbReference>
<dbReference type="Proteomes" id="UP001144978">
    <property type="component" value="Unassembled WGS sequence"/>
</dbReference>
<sequence length="364" mass="41114">MPNGETYVGLKGKLIWLQLLSPPPSRTQYFQTNLGMRHRLRSDSPAAEASLFRVTPAFDISPPPSPREISPPRPPSPDDVHIALGTSTWRRFLVSLCARLNSALYVNVGEHRDLPQIVYAHISDLKLDGFGTQDTVDNMCALLHYLMDDSSHGRAVEGFVERMQRQHSWPDKLQNKPPSQHIEYTWMLLSGLLAVKDLASYFEPNAPPTFSGIVKHIFPSPHGAALPARFSLTARGLVEEGFIIQPTANLLDHLKLVGNTVSIYTLSREEIHLLIDYRHNRAARAVGLADLCTEYMHSYVALVEGELRGRYRLPVSLGIFKLKDDDVRTKRGQYDDLILISKVIRMYRNKLKSDRTPHVSHNII</sequence>
<comment type="caution">
    <text evidence="1">The sequence shown here is derived from an EMBL/GenBank/DDBJ whole genome shotgun (WGS) entry which is preliminary data.</text>
</comment>